<dbReference type="PANTHER" id="PTHR40407">
    <property type="entry name" value="MEMBRANE PROTEIN-LIKE PROTEIN"/>
    <property type="match status" value="1"/>
</dbReference>
<dbReference type="InterPro" id="IPR012429">
    <property type="entry name" value="HGSNAT_cat"/>
</dbReference>
<dbReference type="EMBL" id="LVYD01000048">
    <property type="protein sequence ID" value="OQP62852.1"/>
    <property type="molecule type" value="Genomic_DNA"/>
</dbReference>
<name>A0A1V9FWX4_9BACT</name>
<dbReference type="PANTHER" id="PTHR40407:SF1">
    <property type="entry name" value="HEPARAN-ALPHA-GLUCOSAMINIDE N-ACETYLTRANSFERASE CATALYTIC DOMAIN-CONTAINING PROTEIN"/>
    <property type="match status" value="1"/>
</dbReference>
<feature type="transmembrane region" description="Helical" evidence="1">
    <location>
        <begin position="347"/>
        <end position="367"/>
    </location>
</feature>
<evidence type="ECO:0000256" key="1">
    <source>
        <dbReference type="SAM" id="Phobius"/>
    </source>
</evidence>
<feature type="transmembrane region" description="Helical" evidence="1">
    <location>
        <begin position="267"/>
        <end position="285"/>
    </location>
</feature>
<feature type="transmembrane region" description="Helical" evidence="1">
    <location>
        <begin position="112"/>
        <end position="131"/>
    </location>
</feature>
<dbReference type="OrthoDB" id="508112at2"/>
<protein>
    <recommendedName>
        <fullName evidence="2">Heparan-alpha-glucosaminide N-acetyltransferase catalytic domain-containing protein</fullName>
    </recommendedName>
</protein>
<dbReference type="STRING" id="1703345.A3860_26435"/>
<evidence type="ECO:0000313" key="4">
    <source>
        <dbReference type="Proteomes" id="UP000192796"/>
    </source>
</evidence>
<feature type="domain" description="Heparan-alpha-glucosaminide N-acetyltransferase catalytic" evidence="2">
    <location>
        <begin position="3"/>
        <end position="219"/>
    </location>
</feature>
<feature type="transmembrane region" description="Helical" evidence="1">
    <location>
        <begin position="138"/>
        <end position="159"/>
    </location>
</feature>
<dbReference type="AlphaFoldDB" id="A0A1V9FWX4"/>
<dbReference type="Proteomes" id="UP000192796">
    <property type="component" value="Unassembled WGS sequence"/>
</dbReference>
<feature type="transmembrane region" description="Helical" evidence="1">
    <location>
        <begin position="192"/>
        <end position="209"/>
    </location>
</feature>
<sequence>MKRIQSIDFMRGLVMIIMALDHVRDLMHTTSITQLPTNLNTTTPVLFFTRWVTYLCAPVFVFLSGAAAFLSMKGKNDISATGKFLLTRGIWLIVLEFTLVNFGLWFDVHFGLFIFEVIATIGVGFIILSLLLRVRTNVTGIIGISIICLHNLAPLAPFAETSLVKKILMPLFAPGVYPLGGGRLFFMSYPPIPWLGIMLVGFAAGKYFGPDIPRQRSLLVKAGLTAVGLFVLLRFVNVYGDPVPWSHQKNGLFTFLSFINVTKYPPSLQFCLLFLGIMFLILAAVQGIKNRFTEYVSVYGKVPLFYFLVHWYIIHPLVFVMIFMQGFKSRDMVFGFNFGRPKSGSGLPLWAIYWVWACIVLIMYPLCKWYGQYKEKHKEKKWLRYL</sequence>
<keyword evidence="4" id="KW-1185">Reference proteome</keyword>
<feature type="transmembrane region" description="Helical" evidence="1">
    <location>
        <begin position="51"/>
        <end position="72"/>
    </location>
</feature>
<organism evidence="3 4">
    <name type="scientific">Niastella vici</name>
    <dbReference type="NCBI Taxonomy" id="1703345"/>
    <lineage>
        <taxon>Bacteria</taxon>
        <taxon>Pseudomonadati</taxon>
        <taxon>Bacteroidota</taxon>
        <taxon>Chitinophagia</taxon>
        <taxon>Chitinophagales</taxon>
        <taxon>Chitinophagaceae</taxon>
        <taxon>Niastella</taxon>
    </lineage>
</organism>
<feature type="transmembrane region" description="Helical" evidence="1">
    <location>
        <begin position="305"/>
        <end position="327"/>
    </location>
</feature>
<dbReference type="Pfam" id="PF07786">
    <property type="entry name" value="HGSNAT_cat"/>
    <property type="match status" value="1"/>
</dbReference>
<reference evidence="3 4" key="1">
    <citation type="submission" date="2016-03" db="EMBL/GenBank/DDBJ databases">
        <title>Niastella vici sp. nov., isolated from farmland soil.</title>
        <authorList>
            <person name="Chen L."/>
            <person name="Wang D."/>
            <person name="Yang S."/>
            <person name="Wang G."/>
        </authorList>
    </citation>
    <scope>NUCLEOTIDE SEQUENCE [LARGE SCALE GENOMIC DNA]</scope>
    <source>
        <strain evidence="3 4">DJ57</strain>
    </source>
</reference>
<feature type="transmembrane region" description="Helical" evidence="1">
    <location>
        <begin position="84"/>
        <end position="106"/>
    </location>
</feature>
<feature type="transmembrane region" description="Helical" evidence="1">
    <location>
        <begin position="218"/>
        <end position="236"/>
    </location>
</feature>
<keyword evidence="1" id="KW-0812">Transmembrane</keyword>
<evidence type="ECO:0000313" key="3">
    <source>
        <dbReference type="EMBL" id="OQP62852.1"/>
    </source>
</evidence>
<comment type="caution">
    <text evidence="3">The sequence shown here is derived from an EMBL/GenBank/DDBJ whole genome shotgun (WGS) entry which is preliminary data.</text>
</comment>
<gene>
    <name evidence="3" type="ORF">A3860_26435</name>
</gene>
<dbReference type="RefSeq" id="WP_081148264.1">
    <property type="nucleotide sequence ID" value="NZ_LVYD01000048.1"/>
</dbReference>
<accession>A0A1V9FWX4</accession>
<proteinExistence type="predicted"/>
<keyword evidence="1" id="KW-1133">Transmembrane helix</keyword>
<keyword evidence="1" id="KW-0472">Membrane</keyword>
<evidence type="ECO:0000259" key="2">
    <source>
        <dbReference type="Pfam" id="PF07786"/>
    </source>
</evidence>